<keyword evidence="2" id="KW-1185">Reference proteome</keyword>
<protein>
    <recommendedName>
        <fullName evidence="3">SMI1/KNR4 family protein</fullName>
    </recommendedName>
</protein>
<evidence type="ECO:0000313" key="2">
    <source>
        <dbReference type="Proteomes" id="UP000632138"/>
    </source>
</evidence>
<dbReference type="RefSeq" id="WP_203382224.1">
    <property type="nucleotide sequence ID" value="NZ_JAENHP010000023.1"/>
</dbReference>
<proteinExistence type="predicted"/>
<evidence type="ECO:0000313" key="1">
    <source>
        <dbReference type="EMBL" id="MBM2622000.1"/>
    </source>
</evidence>
<sequence length="91" mass="9286">MIEEVIMSDIGNGFFIHAPDRGLDAGAAGMVFASNGGGILYATAPDNTVTRSSAASTDSDFQPVAATLREFLGQVLAAAAHFAATKEPGDL</sequence>
<dbReference type="EMBL" id="JAENHP010000023">
    <property type="protein sequence ID" value="MBM2622000.1"/>
    <property type="molecule type" value="Genomic_DNA"/>
</dbReference>
<gene>
    <name evidence="1" type="ORF">JIG36_41510</name>
</gene>
<organism evidence="1 2">
    <name type="scientific">Paractinoplanes ovalisporus</name>
    <dbReference type="NCBI Taxonomy" id="2810368"/>
    <lineage>
        <taxon>Bacteria</taxon>
        <taxon>Bacillati</taxon>
        <taxon>Actinomycetota</taxon>
        <taxon>Actinomycetes</taxon>
        <taxon>Micromonosporales</taxon>
        <taxon>Micromonosporaceae</taxon>
        <taxon>Paractinoplanes</taxon>
    </lineage>
</organism>
<accession>A0ABS2AQD9</accession>
<evidence type="ECO:0008006" key="3">
    <source>
        <dbReference type="Google" id="ProtNLM"/>
    </source>
</evidence>
<comment type="caution">
    <text evidence="1">The sequence shown here is derived from an EMBL/GenBank/DDBJ whole genome shotgun (WGS) entry which is preliminary data.</text>
</comment>
<dbReference type="Proteomes" id="UP000632138">
    <property type="component" value="Unassembled WGS sequence"/>
</dbReference>
<name>A0ABS2AQD9_9ACTN</name>
<reference evidence="1 2" key="1">
    <citation type="submission" date="2021-01" db="EMBL/GenBank/DDBJ databases">
        <title>Actinoplanes sp. nov. LDG1-06 isolated from lichen.</title>
        <authorList>
            <person name="Saeng-In P."/>
            <person name="Phongsopitanun W."/>
            <person name="Kanchanasin P."/>
            <person name="Yuki M."/>
            <person name="Kudo T."/>
            <person name="Ohkuma M."/>
            <person name="Tanasupawat S."/>
        </authorList>
    </citation>
    <scope>NUCLEOTIDE SEQUENCE [LARGE SCALE GENOMIC DNA]</scope>
    <source>
        <strain evidence="1 2">LDG1-06</strain>
    </source>
</reference>